<dbReference type="RefSeq" id="WP_020089601.1">
    <property type="nucleotide sequence ID" value="NZ_AZCZ01000022.1"/>
</dbReference>
<dbReference type="OrthoDB" id="9796712at2"/>
<comment type="caution">
    <text evidence="1">The sequence shown here is derived from an EMBL/GenBank/DDBJ whole genome shotgun (WGS) entry which is preliminary data.</text>
</comment>
<dbReference type="PATRIC" id="fig|1267003.4.peg.905"/>
<dbReference type="AlphaFoldDB" id="A0A0R1GQS4"/>
<dbReference type="InterPro" id="IPR033753">
    <property type="entry name" value="GCV_H/Fam206"/>
</dbReference>
<protein>
    <recommendedName>
        <fullName evidence="3">Glycine cleavage system H protein (Lipoate-binding)</fullName>
    </recommendedName>
</protein>
<dbReference type="eggNOG" id="ENOG5030BDF">
    <property type="taxonomic scope" value="Bacteria"/>
</dbReference>
<name>A0A0R1GQS4_9LACO</name>
<evidence type="ECO:0000313" key="1">
    <source>
        <dbReference type="EMBL" id="KRK36381.1"/>
    </source>
</evidence>
<evidence type="ECO:0008006" key="3">
    <source>
        <dbReference type="Google" id="ProtNLM"/>
    </source>
</evidence>
<keyword evidence="2" id="KW-1185">Reference proteome</keyword>
<proteinExistence type="predicted"/>
<reference evidence="1 2" key="1">
    <citation type="journal article" date="2015" name="Genome Announc.">
        <title>Expanding the biotechnology potential of lactobacilli through comparative genomics of 213 strains and associated genera.</title>
        <authorList>
            <person name="Sun Z."/>
            <person name="Harris H.M."/>
            <person name="McCann A."/>
            <person name="Guo C."/>
            <person name="Argimon S."/>
            <person name="Zhang W."/>
            <person name="Yang X."/>
            <person name="Jeffery I.B."/>
            <person name="Cooney J.C."/>
            <person name="Kagawa T.F."/>
            <person name="Liu W."/>
            <person name="Song Y."/>
            <person name="Salvetti E."/>
            <person name="Wrobel A."/>
            <person name="Rasinkangas P."/>
            <person name="Parkhill J."/>
            <person name="Rea M.C."/>
            <person name="O'Sullivan O."/>
            <person name="Ritari J."/>
            <person name="Douillard F.P."/>
            <person name="Paul Ross R."/>
            <person name="Yang R."/>
            <person name="Briner A.E."/>
            <person name="Felis G.E."/>
            <person name="de Vos W.M."/>
            <person name="Barrangou R."/>
            <person name="Klaenhammer T.R."/>
            <person name="Caufield P.W."/>
            <person name="Cui Y."/>
            <person name="Zhang H."/>
            <person name="O'Toole P.W."/>
        </authorList>
    </citation>
    <scope>NUCLEOTIDE SEQUENCE [LARGE SCALE GENOMIC DNA]</scope>
    <source>
        <strain evidence="1 2">ATCC 53295</strain>
    </source>
</reference>
<dbReference type="EMBL" id="AZCZ01000022">
    <property type="protein sequence ID" value="KRK36381.1"/>
    <property type="molecule type" value="Genomic_DNA"/>
</dbReference>
<dbReference type="Gene3D" id="2.40.50.100">
    <property type="match status" value="1"/>
</dbReference>
<organism evidence="1 2">
    <name type="scientific">Levilactobacillus parabrevis ATCC 53295</name>
    <dbReference type="NCBI Taxonomy" id="1267003"/>
    <lineage>
        <taxon>Bacteria</taxon>
        <taxon>Bacillati</taxon>
        <taxon>Bacillota</taxon>
        <taxon>Bacilli</taxon>
        <taxon>Lactobacillales</taxon>
        <taxon>Lactobacillaceae</taxon>
        <taxon>Levilactobacillus</taxon>
    </lineage>
</organism>
<dbReference type="InterPro" id="IPR011053">
    <property type="entry name" value="Single_hybrid_motif"/>
</dbReference>
<sequence>MIDKPEVSASALWLTPLEQGIIRIGFADDGRELLGPVQKITWQVEQGRVHLGTPFLIVSGVNEELTLHFPFAGRIAQINEDLAAHPEWLNNRNDDLDWMVDLAIE</sequence>
<dbReference type="GeneID" id="97414279"/>
<dbReference type="STRING" id="357278.IV61_GL000922"/>
<dbReference type="Pfam" id="PF01597">
    <property type="entry name" value="GCV_H"/>
    <property type="match status" value="1"/>
</dbReference>
<accession>A0A0R1GQS4</accession>
<gene>
    <name evidence="1" type="ORF">FD07_GL000853</name>
</gene>
<dbReference type="SUPFAM" id="SSF51230">
    <property type="entry name" value="Single hybrid motif"/>
    <property type="match status" value="1"/>
</dbReference>
<dbReference type="Proteomes" id="UP000051176">
    <property type="component" value="Unassembled WGS sequence"/>
</dbReference>
<evidence type="ECO:0000313" key="2">
    <source>
        <dbReference type="Proteomes" id="UP000051176"/>
    </source>
</evidence>